<dbReference type="InterPro" id="IPR052818">
    <property type="entry name" value="NEDD1_Spindle_Assembly"/>
</dbReference>
<dbReference type="Pfam" id="PF00400">
    <property type="entry name" value="WD40"/>
    <property type="match status" value="2"/>
</dbReference>
<proteinExistence type="evidence at transcript level"/>
<protein>
    <submittedName>
        <fullName evidence="2">Putative nuclear protein cop1</fullName>
    </submittedName>
</protein>
<feature type="region of interest" description="Disordered" evidence="1">
    <location>
        <begin position="425"/>
        <end position="458"/>
    </location>
</feature>
<dbReference type="InterPro" id="IPR015943">
    <property type="entry name" value="WD40/YVTN_repeat-like_dom_sf"/>
</dbReference>
<dbReference type="EMBL" id="GFAC01005399">
    <property type="protein sequence ID" value="JAT93789.1"/>
    <property type="molecule type" value="mRNA"/>
</dbReference>
<feature type="compositionally biased region" description="Polar residues" evidence="1">
    <location>
        <begin position="445"/>
        <end position="455"/>
    </location>
</feature>
<dbReference type="PANTHER" id="PTHR44414:SF1">
    <property type="entry name" value="PROTEIN NEDD1"/>
    <property type="match status" value="1"/>
</dbReference>
<dbReference type="SMART" id="SM00320">
    <property type="entry name" value="WD40"/>
    <property type="match status" value="6"/>
</dbReference>
<dbReference type="GO" id="GO:0043015">
    <property type="term" value="F:gamma-tubulin binding"/>
    <property type="evidence" value="ECO:0007669"/>
    <property type="project" value="TreeGrafter"/>
</dbReference>
<name>A0A1E1X3E5_9ACAR</name>
<dbReference type="GO" id="GO:0007020">
    <property type="term" value="P:microtubule nucleation"/>
    <property type="evidence" value="ECO:0007669"/>
    <property type="project" value="TreeGrafter"/>
</dbReference>
<feature type="non-terminal residue" evidence="2">
    <location>
        <position position="1"/>
    </location>
</feature>
<evidence type="ECO:0000256" key="1">
    <source>
        <dbReference type="SAM" id="MobiDB-lite"/>
    </source>
</evidence>
<sequence length="563" mass="60436">FATAAEDVRIWSSASLQQCCQFDVVKAPKVSSVSWSADGKQLVSIAQNQDVVQFTAFGSGQPRHTQLHVEGACMCSQFSHRDSDYICLGLCDGTVQLLKSGKAVYSYKLHKETTCVAFSSDDGFVASGASDGSVALFRLETKRAQSLGEPTGKAVMGLQWSPHGRFQLLSCSADGQLSVWDASVRRLKGRHCLHPGRVASALSLSPVNEALVVTVGLDSRLVLFDMATASEQASVKTPESLESVVFLPDGQRVVAGASSGRVYLYDLRNTRQTPPIVLGTHTAPVTAIATMQSAQVEAQMAVLVRANGASMEPSGKSKQLPVRFSLGSDAEFPAGLVQSTPHGPGLEQGDAGATRFQFDRVKPILRPSLSPADGVDSSASPGNVFTEDPCDVKNLMDASWISTDASARPRKQFRLSDYMPVLADCSSTTSSGEESTRAAADVASEASQVNGTGAPQNHPLIRVESASSTSAPTTPEEVTRNRSMCNGHATAAAEPELPEALVRRLEDMITERTRHLDAHLRHVHIQMTLMQRTFMGEIQSMLQEVFDEVLALRADIRELRGDC</sequence>
<dbReference type="AlphaFoldDB" id="A0A1E1X3E5"/>
<dbReference type="InterPro" id="IPR036322">
    <property type="entry name" value="WD40_repeat_dom_sf"/>
</dbReference>
<dbReference type="GO" id="GO:0000278">
    <property type="term" value="P:mitotic cell cycle"/>
    <property type="evidence" value="ECO:0007669"/>
    <property type="project" value="TreeGrafter"/>
</dbReference>
<dbReference type="InterPro" id="IPR001680">
    <property type="entry name" value="WD40_rpt"/>
</dbReference>
<dbReference type="PANTHER" id="PTHR44414">
    <property type="entry name" value="PROTEIN NEDD1"/>
    <property type="match status" value="1"/>
</dbReference>
<accession>A0A1E1X3E5</accession>
<dbReference type="GO" id="GO:0036064">
    <property type="term" value="C:ciliary basal body"/>
    <property type="evidence" value="ECO:0007669"/>
    <property type="project" value="TreeGrafter"/>
</dbReference>
<evidence type="ECO:0000313" key="2">
    <source>
        <dbReference type="EMBL" id="JAT93789.1"/>
    </source>
</evidence>
<dbReference type="Gene3D" id="2.130.10.10">
    <property type="entry name" value="YVTN repeat-like/Quinoprotein amine dehydrogenase"/>
    <property type="match status" value="2"/>
</dbReference>
<dbReference type="GO" id="GO:0000922">
    <property type="term" value="C:spindle pole"/>
    <property type="evidence" value="ECO:0007669"/>
    <property type="project" value="TreeGrafter"/>
</dbReference>
<reference evidence="2" key="1">
    <citation type="journal article" date="2017" name="Front. Cell. Infect. Microbiol.">
        <title>The Distinct Transcriptional Response of the Midgut of Amblyomma sculptum and Amblyomma aureolatum Ticks to Rickettsia rickettsii Correlates to Their Differences in Susceptibility to Infection.</title>
        <authorList>
            <person name="Martins L.A."/>
            <person name="Galletti M.F.B.M."/>
            <person name="Ribeiro J.M."/>
            <person name="Fujita A."/>
            <person name="Costa F.B."/>
            <person name="Labruna M.B."/>
            <person name="Daffre S."/>
            <person name="Fogaca A.C."/>
        </authorList>
    </citation>
    <scope>NUCLEOTIDE SEQUENCE</scope>
</reference>
<organism evidence="2">
    <name type="scientific">Amblyomma aureolatum</name>
    <dbReference type="NCBI Taxonomy" id="187763"/>
    <lineage>
        <taxon>Eukaryota</taxon>
        <taxon>Metazoa</taxon>
        <taxon>Ecdysozoa</taxon>
        <taxon>Arthropoda</taxon>
        <taxon>Chelicerata</taxon>
        <taxon>Arachnida</taxon>
        <taxon>Acari</taxon>
        <taxon>Parasitiformes</taxon>
        <taxon>Ixodida</taxon>
        <taxon>Ixodoidea</taxon>
        <taxon>Ixodidae</taxon>
        <taxon>Amblyomminae</taxon>
        <taxon>Amblyomma</taxon>
    </lineage>
</organism>
<dbReference type="SUPFAM" id="SSF50978">
    <property type="entry name" value="WD40 repeat-like"/>
    <property type="match status" value="1"/>
</dbReference>
<dbReference type="GO" id="GO:0005737">
    <property type="term" value="C:cytoplasm"/>
    <property type="evidence" value="ECO:0007669"/>
    <property type="project" value="TreeGrafter"/>
</dbReference>
<dbReference type="GO" id="GO:0005814">
    <property type="term" value="C:centriole"/>
    <property type="evidence" value="ECO:0007669"/>
    <property type="project" value="TreeGrafter"/>
</dbReference>
<dbReference type="GO" id="GO:0005813">
    <property type="term" value="C:centrosome"/>
    <property type="evidence" value="ECO:0007669"/>
    <property type="project" value="TreeGrafter"/>
</dbReference>